<name>A0A1I8F899_9PLAT</name>
<dbReference type="SUPFAM" id="SSF56219">
    <property type="entry name" value="DNase I-like"/>
    <property type="match status" value="1"/>
</dbReference>
<dbReference type="InterPro" id="IPR036691">
    <property type="entry name" value="Endo/exonu/phosph_ase_sf"/>
</dbReference>
<dbReference type="InterPro" id="IPR039737">
    <property type="entry name" value="INPP5A"/>
</dbReference>
<dbReference type="PANTHER" id="PTHR12997">
    <property type="entry name" value="TYPE I INOSITOL-1,4,5-TRISPHOSPHATE 5-PHOSPHATASE"/>
    <property type="match status" value="1"/>
</dbReference>
<keyword evidence="1" id="KW-0378">Hydrolase</keyword>
<dbReference type="PANTHER" id="PTHR12997:SF2">
    <property type="entry name" value="INOSITOL POLYPHOSPHATE-5-PHOSPHATASE A"/>
    <property type="match status" value="1"/>
</dbReference>
<organism evidence="2 3">
    <name type="scientific">Macrostomum lignano</name>
    <dbReference type="NCBI Taxonomy" id="282301"/>
    <lineage>
        <taxon>Eukaryota</taxon>
        <taxon>Metazoa</taxon>
        <taxon>Spiralia</taxon>
        <taxon>Lophotrochozoa</taxon>
        <taxon>Platyhelminthes</taxon>
        <taxon>Rhabditophora</taxon>
        <taxon>Macrostomorpha</taxon>
        <taxon>Macrostomida</taxon>
        <taxon>Macrostomidae</taxon>
        <taxon>Macrostomum</taxon>
    </lineage>
</organism>
<proteinExistence type="predicted"/>
<keyword evidence="2" id="KW-1185">Reference proteome</keyword>
<evidence type="ECO:0000256" key="1">
    <source>
        <dbReference type="ARBA" id="ARBA00022801"/>
    </source>
</evidence>
<evidence type="ECO:0000313" key="3">
    <source>
        <dbReference type="WBParaSite" id="maker-unitig_23750-snap-gene-0.3-mRNA-1"/>
    </source>
</evidence>
<dbReference type="WBParaSite" id="maker-unitig_23750-snap-gene-0.3-mRNA-1">
    <property type="protein sequence ID" value="maker-unitig_23750-snap-gene-0.3-mRNA-1"/>
    <property type="gene ID" value="maker-unitig_23750-snap-gene-0.3"/>
</dbReference>
<accession>A0A1I8F899</accession>
<dbReference type="GO" id="GO:0004445">
    <property type="term" value="F:inositol-polyphosphate 5-phosphatase activity"/>
    <property type="evidence" value="ECO:0007669"/>
    <property type="project" value="InterPro"/>
</dbReference>
<dbReference type="Proteomes" id="UP000095280">
    <property type="component" value="Unplaced"/>
</dbReference>
<reference evidence="3" key="1">
    <citation type="submission" date="2016-11" db="UniProtKB">
        <authorList>
            <consortium name="WormBaseParasite"/>
        </authorList>
    </citation>
    <scope>IDENTIFICATION</scope>
</reference>
<dbReference type="AlphaFoldDB" id="A0A1I8F899"/>
<sequence>MYSSYKAQSLAMKNLKTLLISANVGSLFDDPENLFKKWLNQFYQVVRDKDPDFIALHCQEVGGKKLCPVNAEREKVDSALGSLYFVHSRVVDIRIWDFASSDFVNVKDTKVYDGSIESVGEKDKQKFPLELFPNRTWSRKGYMRTRWQVGRLSFDLVNVHLFHDDSNLESMSR</sequence>
<dbReference type="Gene3D" id="3.60.10.10">
    <property type="entry name" value="Endonuclease/exonuclease/phosphatase"/>
    <property type="match status" value="1"/>
</dbReference>
<evidence type="ECO:0000313" key="2">
    <source>
        <dbReference type="Proteomes" id="UP000095280"/>
    </source>
</evidence>
<protein>
    <submittedName>
        <fullName evidence="3">Inositol-polyphosphate 5-phosphatase</fullName>
    </submittedName>
</protein>